<dbReference type="RefSeq" id="WP_062837521.1">
    <property type="nucleotide sequence ID" value="NZ_BCNV01000007.1"/>
</dbReference>
<dbReference type="InterPro" id="IPR056639">
    <property type="entry name" value="DUF7737"/>
</dbReference>
<comment type="caution">
    <text evidence="4">The sequence shown here is derived from an EMBL/GenBank/DDBJ whole genome shotgun (WGS) entry which is preliminary data.</text>
</comment>
<evidence type="ECO:0000259" key="1">
    <source>
        <dbReference type="Pfam" id="PF13569"/>
    </source>
</evidence>
<dbReference type="InterPro" id="IPR043782">
    <property type="entry name" value="DUF5724"/>
</dbReference>
<feature type="domain" description="DUF5724" evidence="2">
    <location>
        <begin position="44"/>
        <end position="1245"/>
    </location>
</feature>
<feature type="domain" description="DUF4132" evidence="1">
    <location>
        <begin position="1286"/>
        <end position="1463"/>
    </location>
</feature>
<sequence>MNQEEQVQVYMDELQDRAKSLTGVQLELANYVVEIAGSTYLRGDEKMFLNTEKLLGRLAAETQQPLFQPLLDVLQHLASESLVARFRYIAERATRFPYSNHYERRPFRTSDPEQHVEQVIRKLMGLFRMEMKNFSLSEYVSLREYKLDYLHEIRWVLADCIAYELDHQGGDMKQALHDIIYGDNQTALLTHEMIKGIFMSDQVDAYQMVGELLVAARLQEGLRQSIVERMDEGTLEAYIYILKIIIDNNLIRFSSVVRALAVWTGIGIEAANQRVAAQLIEQAYEALVQPEVRESWQQEANANKLFISLWATAVIEENELTSKIIEIMDQGQLYQKIVAQYVLANSQNRELRLHIARRYLEAQDAELMHWIVTNYDAMYMYNWSFENGENQRSVYVWPLPALEDKALRRQDFDQFKQMLAVIPKGGSGGPSGVLEYVHYRIDTDDVVKKMLYLAAYDMDPEWIGEVIGIKERLSPELRGELLSQFVQHPDNEVQRQFVFESLSDKSISNRESALSKAKQLTLTVEEMKQMEALMKLKTGSLRQKVIHVLLLQPVDQLTVSLKRLLQAKSELQRLGALELLTEIAADPDRADQQEQLQPLAQLIETPTAKEQKLLDKLTDQGSRYTAANGFGLFDPKRREPLLDEKRDLKGHSPKDIFTLSLDKTRPFLQGLNELVHEHRDHEYEVEYYAGYKDTLLVGASLRSKVPYGERNEMKQMEQFPLHDVWENFIQHAGFSSVELMQLYMGIQLRDFNGKLSDHYSYFHDQYDYEELQKIPLLEGWRKSFADQIYPLDDIEKLQQMLDSLTYKDQVVALISAAFLDSDPIDTFEIAEKTWASIIASMPADRFEKESGMLHILTGPWNYVVRGKIHDDNSFKRFFQTAYQFTSLVESSHPLSLLSLEDFLRAYQLNLIDEQEIYRQVLVGGNRLMFIRDLTSTRTEMIASDPKLIHLRDTVVNRILEIELTRGELSTEVSTLAMKLERIEGMEHWVHLVSAMDQDTFVRGYIYSYGDNTTRKETFSYLIQNCHPRDGEDEKRLGELLQKYPVNEKKLLEAAMYAPQWMEIVAKHLGWEGLRSAAWYFHAHINERFTAEKETIVAHYSPISPQDFNEGAFDIAWFEEAYAAVGEERFNLLYDCAKYISGGANHRRSQLFADAALGKLRLDDMRESVSDKRNKDHLLTYSLIPFAVNREQDLRERYDFIQKFLMQSKQFGAQRRASEGVASQIALGNLARNAGYADVTRLMWDMEARKLDEMKSFFEPHALDADTTAQLVIDEEGQPEMVIVSKGKTLKSVPARFKKDGYIAELKELKSDLVDQYRRARQELERSMTAGTSFTRQEIASLMQNPVIHPLVRTLVFQSGDKTGRFDVSSSGLLAPEPEGTIQALTEQDQLLIAHPLHLYQSGSWSEFQRDLFTRQERQPFKQVFRELYLPNEDELANGTVSRRYAGYQIQPKKAVALLKGRQWTVSYEEGLQKVSYEHNLIANLYAMADWFSPADTEAPTLETVQFYDRKTYKPVALQDVPLTFFSEVMRDIDLVVSVAHVGGVDPEASLTTIEMRHVIVNESLRLLKIDNVRLDGNYARIDGELGEYAVHLGSGNVFKQATGALHIVPVHSQHRGRIFLPFLDEDPRTAEILSKVMLLAEDKKIKDPQILAQLQN</sequence>
<organism evidence="4 5">
    <name type="scientific">Paenibacillus amylolyticus</name>
    <dbReference type="NCBI Taxonomy" id="1451"/>
    <lineage>
        <taxon>Bacteria</taxon>
        <taxon>Bacillati</taxon>
        <taxon>Bacillota</taxon>
        <taxon>Bacilli</taxon>
        <taxon>Bacillales</taxon>
        <taxon>Paenibacillaceae</taxon>
        <taxon>Paenibacillus</taxon>
    </lineage>
</organism>
<proteinExistence type="predicted"/>
<evidence type="ECO:0000259" key="2">
    <source>
        <dbReference type="Pfam" id="PF18991"/>
    </source>
</evidence>
<evidence type="ECO:0000313" key="4">
    <source>
        <dbReference type="EMBL" id="GAS85168.1"/>
    </source>
</evidence>
<name>A0A100VSM0_PAEAM</name>
<dbReference type="PROSITE" id="PS50007">
    <property type="entry name" value="PIPLC_X_DOMAIN"/>
    <property type="match status" value="1"/>
</dbReference>
<reference evidence="4 5" key="1">
    <citation type="journal article" date="2016" name="Genome Announc.">
        <title>Draft Genome Sequence of Paenibacillus amylolyticus Heshi-A3, Isolated from Fermented Rice Bran in a Japanese Fermented Seafood Dish.</title>
        <authorList>
            <person name="Akuzawa S."/>
            <person name="Nagaoka J."/>
            <person name="Kanekatsu M."/>
            <person name="Kubota E."/>
            <person name="Ohtake R."/>
            <person name="Suzuki T."/>
            <person name="Kanesaki Y."/>
        </authorList>
    </citation>
    <scope>NUCLEOTIDE SEQUENCE [LARGE SCALE GENOMIC DNA]</scope>
    <source>
        <strain evidence="4 5">Heshi-A3</strain>
    </source>
</reference>
<dbReference type="Pfam" id="PF24879">
    <property type="entry name" value="DUF7737"/>
    <property type="match status" value="1"/>
</dbReference>
<dbReference type="InterPro" id="IPR025406">
    <property type="entry name" value="DUF4132"/>
</dbReference>
<accession>A0A100VSM0</accession>
<protein>
    <recommendedName>
        <fullName evidence="6">DUF4132 domain-containing protein</fullName>
    </recommendedName>
</protein>
<evidence type="ECO:0000313" key="5">
    <source>
        <dbReference type="Proteomes" id="UP000069697"/>
    </source>
</evidence>
<evidence type="ECO:0000259" key="3">
    <source>
        <dbReference type="Pfam" id="PF24879"/>
    </source>
</evidence>
<feature type="domain" description="DUF7737" evidence="3">
    <location>
        <begin position="1553"/>
        <end position="1654"/>
    </location>
</feature>
<dbReference type="Proteomes" id="UP000069697">
    <property type="component" value="Unassembled WGS sequence"/>
</dbReference>
<evidence type="ECO:0008006" key="6">
    <source>
        <dbReference type="Google" id="ProtNLM"/>
    </source>
</evidence>
<dbReference type="EMBL" id="BCNV01000007">
    <property type="protein sequence ID" value="GAS85168.1"/>
    <property type="molecule type" value="Genomic_DNA"/>
</dbReference>
<gene>
    <name evidence="4" type="ORF">PAHA3_5289</name>
</gene>
<reference evidence="5" key="2">
    <citation type="submission" date="2016-01" db="EMBL/GenBank/DDBJ databases">
        <title>Draft Genome Sequence of Paenibacillus amylolyticus Heshi-A3 that Was Isolated from Fermented Rice Bran with Aging Salted Mackerel, Which Was Named Heshiko as Traditional Fermented Seafood in Japan.</title>
        <authorList>
            <person name="Akuzawa S."/>
            <person name="Nakagawa J."/>
            <person name="Kanekatsu T."/>
            <person name="Kubota E."/>
            <person name="Ohtake R."/>
            <person name="Suzuki T."/>
            <person name="Kanesaki Y."/>
        </authorList>
    </citation>
    <scope>NUCLEOTIDE SEQUENCE [LARGE SCALE GENOMIC DNA]</scope>
    <source>
        <strain evidence="5">Heshi-A3</strain>
    </source>
</reference>
<dbReference type="Pfam" id="PF18991">
    <property type="entry name" value="DUF5724"/>
    <property type="match status" value="1"/>
</dbReference>
<dbReference type="Pfam" id="PF13569">
    <property type="entry name" value="DUF4132"/>
    <property type="match status" value="1"/>
</dbReference>